<reference evidence="1 2" key="1">
    <citation type="submission" date="2018-08" db="EMBL/GenBank/DDBJ databases">
        <title>Genome and evolution of the arbuscular mycorrhizal fungus Diversispora epigaea (formerly Glomus versiforme) and its bacterial endosymbionts.</title>
        <authorList>
            <person name="Sun X."/>
            <person name="Fei Z."/>
            <person name="Harrison M."/>
        </authorList>
    </citation>
    <scope>NUCLEOTIDE SEQUENCE [LARGE SCALE GENOMIC DNA]</scope>
    <source>
        <strain evidence="1 2">IT104</strain>
    </source>
</reference>
<name>A0A397JJD8_9GLOM</name>
<gene>
    <name evidence="1" type="ORF">Glove_26g277</name>
</gene>
<proteinExistence type="predicted"/>
<evidence type="ECO:0000313" key="2">
    <source>
        <dbReference type="Proteomes" id="UP000266861"/>
    </source>
</evidence>
<organism evidence="1 2">
    <name type="scientific">Diversispora epigaea</name>
    <dbReference type="NCBI Taxonomy" id="1348612"/>
    <lineage>
        <taxon>Eukaryota</taxon>
        <taxon>Fungi</taxon>
        <taxon>Fungi incertae sedis</taxon>
        <taxon>Mucoromycota</taxon>
        <taxon>Glomeromycotina</taxon>
        <taxon>Glomeromycetes</taxon>
        <taxon>Diversisporales</taxon>
        <taxon>Diversisporaceae</taxon>
        <taxon>Diversispora</taxon>
    </lineage>
</organism>
<sequence>MGNTKSKLDLLKQENAKLMLKNEITKLKQVVKNIEKQNQIVINDLKSSEYSTLLLNKSCLNSENATKCHNLNNSEILELDNQIVKGLIQKITYNQTKNIVSSEINPLYLNNDENMALDFVQSLSDLFDKQMVRLYVLPKSQIIWDLGRQNAQITSIWDLGFGISAKNTNYNLGFGILAFEF</sequence>
<dbReference type="EMBL" id="PQFF01000024">
    <property type="protein sequence ID" value="RHZ88101.1"/>
    <property type="molecule type" value="Genomic_DNA"/>
</dbReference>
<keyword evidence="2" id="KW-1185">Reference proteome</keyword>
<dbReference type="Proteomes" id="UP000266861">
    <property type="component" value="Unassembled WGS sequence"/>
</dbReference>
<protein>
    <submittedName>
        <fullName evidence="1">Uncharacterized protein</fullName>
    </submittedName>
</protein>
<comment type="caution">
    <text evidence="1">The sequence shown here is derived from an EMBL/GenBank/DDBJ whole genome shotgun (WGS) entry which is preliminary data.</text>
</comment>
<dbReference type="OrthoDB" id="2445850at2759"/>
<accession>A0A397JJD8</accession>
<evidence type="ECO:0000313" key="1">
    <source>
        <dbReference type="EMBL" id="RHZ88101.1"/>
    </source>
</evidence>
<dbReference type="AlphaFoldDB" id="A0A397JJD8"/>